<keyword evidence="1" id="KW-0472">Membrane</keyword>
<dbReference type="FunCoup" id="A5KCT3">
    <property type="interactions" value="668"/>
</dbReference>
<dbReference type="VEuPathDB" id="PlasmoDB:PVX_107755"/>
<evidence type="ECO:0000256" key="1">
    <source>
        <dbReference type="SAM" id="Phobius"/>
    </source>
</evidence>
<keyword evidence="1" id="KW-1133">Transmembrane helix</keyword>
<dbReference type="Proteomes" id="UP000008333">
    <property type="component" value="Unassembled WGS sequence"/>
</dbReference>
<sequence length="657" mass="78765">MSYFVNKKQIQRSQIIVKLEKKYILFFNLYNVFLDFYNNNFSSLNTCKNIYFYGIFQVLDQYHEYEVKLIKDADDDNYKNICDIECGSDICTNDVKAICEKYAKKFLSLPKPDSPEKNFRTGYAKYLNYLFNQELRVIKGESDRNEYYKKFKNKCSSDIKLNTLKDHISYIKDEEYNKLKILHELYDNFRNIKIKTTDNSQAEVSNSPKYDEHCVSTYNKGITLYKGEEDKKDKDFYYALKEFSVLYEKYRYRENLIDKKELKVLPYFQDIDDSKEKSGIQKEIQLNNSTISNIYNSFSNHTLDNTQCAKYCHEIISPDENNDEIKSLCVKLVTLLKKLNTIDGVGNNHRDRCSNLIYWTYDQIMHIFGSAENYYKNSSIIHEINKVISRVNDELKVNENCYFYVDGDFDQWNKERDLHYYFLIFDNLSSVKDDVAKIETYCDYLKYINGLYKEHIKSCCTRYIRPDEYMKNKCPSYFKCDKKYYPTDLMTKFKCADNEYKESVEDIFNSITVDLNVIRYSIFMNSFNQIINITNDPFYLFVLAAFGLLGFFFIFFIFYKVTRHTIYIYAHIFYVNYIIRFLKTFRIMKYIYYKFLLHFCTCQFAPIGSSNRKRISRRNMDMTDTSNYHRQESISYNKKNANANPKRKRVQIAYQAT</sequence>
<keyword evidence="3" id="KW-1185">Reference proteome</keyword>
<reference evidence="2 3" key="1">
    <citation type="journal article" date="2008" name="Nature">
        <title>Comparative genomics of the neglected human malaria parasite Plasmodium vivax.</title>
        <authorList>
            <person name="Carlton J.M."/>
            <person name="Adams J.H."/>
            <person name="Silva J.C."/>
            <person name="Bidwell S.L."/>
            <person name="Lorenzi H."/>
            <person name="Caler E."/>
            <person name="Crabtree J."/>
            <person name="Angiuoli S.V."/>
            <person name="Merino E.F."/>
            <person name="Amedeo P."/>
            <person name="Cheng Q."/>
            <person name="Coulson R.M."/>
            <person name="Crabb B.S."/>
            <person name="Del Portillo H.A."/>
            <person name="Essien K."/>
            <person name="Feldblyum T.V."/>
            <person name="Fernandez-Becerra C."/>
            <person name="Gilson P.R."/>
            <person name="Gueye A.H."/>
            <person name="Guo X."/>
            <person name="Kang'a S."/>
            <person name="Kooij T.W."/>
            <person name="Korsinczky M."/>
            <person name="Meyer E.V."/>
            <person name="Nene V."/>
            <person name="Paulsen I."/>
            <person name="White O."/>
            <person name="Ralph S.A."/>
            <person name="Ren Q."/>
            <person name="Sargeant T.J."/>
            <person name="Salzberg S.L."/>
            <person name="Stoeckert C.J."/>
            <person name="Sullivan S.A."/>
            <person name="Yamamoto M.M."/>
            <person name="Hoffman S.L."/>
            <person name="Wortman J.R."/>
            <person name="Gardner M.J."/>
            <person name="Galinski M.R."/>
            <person name="Barnwell J.W."/>
            <person name="Fraser-Liggett C.M."/>
        </authorList>
    </citation>
    <scope>NUCLEOTIDE SEQUENCE [LARGE SCALE GENOMIC DNA]</scope>
    <source>
        <strain evidence="2 3">Salvador I</strain>
    </source>
</reference>
<dbReference type="Pfam" id="PF05795">
    <property type="entry name" value="Plasmodium_Vir"/>
    <property type="match status" value="1"/>
</dbReference>
<keyword evidence="1" id="KW-0812">Transmembrane</keyword>
<dbReference type="GeneID" id="5471476"/>
<comment type="caution">
    <text evidence="2">The sequence shown here is derived from an EMBL/GenBank/DDBJ whole genome shotgun (WGS) entry which is preliminary data.</text>
</comment>
<proteinExistence type="predicted"/>
<name>A5KCT3_PLAVS</name>
<accession>A5KCT3</accession>
<dbReference type="InterPro" id="IPR008780">
    <property type="entry name" value="Plasmodium_Vir"/>
</dbReference>
<feature type="transmembrane region" description="Helical" evidence="1">
    <location>
        <begin position="566"/>
        <end position="585"/>
    </location>
</feature>
<organism evidence="2 3">
    <name type="scientific">Plasmodium vivax (strain Salvador I)</name>
    <dbReference type="NCBI Taxonomy" id="126793"/>
    <lineage>
        <taxon>Eukaryota</taxon>
        <taxon>Sar</taxon>
        <taxon>Alveolata</taxon>
        <taxon>Apicomplexa</taxon>
        <taxon>Aconoidasida</taxon>
        <taxon>Haemosporida</taxon>
        <taxon>Plasmodiidae</taxon>
        <taxon>Plasmodium</taxon>
        <taxon>Plasmodium (Plasmodium)</taxon>
    </lineage>
</organism>
<feature type="transmembrane region" description="Helical" evidence="1">
    <location>
        <begin position="538"/>
        <end position="559"/>
    </location>
</feature>
<evidence type="ECO:0000313" key="3">
    <source>
        <dbReference type="Proteomes" id="UP000008333"/>
    </source>
</evidence>
<dbReference type="AlphaFoldDB" id="A5KCT3"/>
<dbReference type="EMBL" id="AAKM01000033">
    <property type="protein sequence ID" value="EDL42840.1"/>
    <property type="molecule type" value="Genomic_DNA"/>
</dbReference>
<evidence type="ECO:0000313" key="2">
    <source>
        <dbReference type="EMBL" id="EDL42840.1"/>
    </source>
</evidence>
<gene>
    <name evidence="2" type="ORF">PVX_107755</name>
</gene>
<protein>
    <submittedName>
        <fullName evidence="2">Variable surface protein Vir12/24-related</fullName>
    </submittedName>
</protein>
<dbReference type="InParanoid" id="A5KCT3"/>
<dbReference type="OMA" id="LIYWTYD"/>
<dbReference type="RefSeq" id="XP_001608568.1">
    <property type="nucleotide sequence ID" value="XM_001608518.1"/>
</dbReference>
<dbReference type="PhylomeDB" id="A5KCT3"/>
<dbReference type="KEGG" id="pvx:PVX_107755"/>